<dbReference type="SUPFAM" id="SSF53756">
    <property type="entry name" value="UDP-Glycosyltransferase/glycogen phosphorylase"/>
    <property type="match status" value="1"/>
</dbReference>
<dbReference type="PANTHER" id="PTHR12526:SF638">
    <property type="entry name" value="SPORE COAT PROTEIN SA"/>
    <property type="match status" value="1"/>
</dbReference>
<protein>
    <recommendedName>
        <fullName evidence="1">Glycosyl transferase family 1 domain-containing protein</fullName>
    </recommendedName>
</protein>
<gene>
    <name evidence="2" type="ORF">C7S20_08340</name>
</gene>
<name>A0A2R3Z4Y2_9FLAO</name>
<dbReference type="PANTHER" id="PTHR12526">
    <property type="entry name" value="GLYCOSYLTRANSFERASE"/>
    <property type="match status" value="1"/>
</dbReference>
<sequence length="409" mass="46358">MKVGFFTFLKPIIPFDWDLFLTGKQGLSGTDGSVLRISHKLSIRNNGFDITLFTDCHFPSNKKLNIVRADTLSQAIIGAKRLNIDLLIFIHKPYEDLEAALVLAAKLNLKISAWLQNTPQAELLELYQKNPALQFLICVSQNQADHFRHKSIFRKVVVLHNAIDLDFYRNKTVGKDLNQIVYVGAATENKGLQFLLAVWPSIFRDNPSAKLYIIGSAQLYSKNQKLGNHLLGSEDFEEKYVYPIYGKSDQALANFNIRVLGVLGPVEMNKFIKRSLLGVVNPSYNYNFSAETFCVSAVEIQACQTAVIGGNVGGLRETVLNKRTGFLVNSQNDLREKINKLLKNPKKALDFGKNGEIYSKSFGINELILNWEEFLLNVEADIHISQKPLKWLNSEKKVWVKEIIRMLKH</sequence>
<dbReference type="OrthoDB" id="9801609at2"/>
<dbReference type="Gene3D" id="3.40.50.2000">
    <property type="entry name" value="Glycogen Phosphorylase B"/>
    <property type="match status" value="2"/>
</dbReference>
<dbReference type="KEGG" id="grs:C7S20_08340"/>
<accession>A0A2R3Z4Y2</accession>
<feature type="domain" description="Glycosyl transferase family 1" evidence="1">
    <location>
        <begin position="174"/>
        <end position="356"/>
    </location>
</feature>
<organism evidence="2 3">
    <name type="scientific">Christiangramia fulva</name>
    <dbReference type="NCBI Taxonomy" id="2126553"/>
    <lineage>
        <taxon>Bacteria</taxon>
        <taxon>Pseudomonadati</taxon>
        <taxon>Bacteroidota</taxon>
        <taxon>Flavobacteriia</taxon>
        <taxon>Flavobacteriales</taxon>
        <taxon>Flavobacteriaceae</taxon>
        <taxon>Christiangramia</taxon>
    </lineage>
</organism>
<reference evidence="3" key="1">
    <citation type="submission" date="2018-03" db="EMBL/GenBank/DDBJ databases">
        <title>Gramella fulva sp. nov., isolated from a dry surface of tidal flat.</title>
        <authorList>
            <person name="Hwang S.H."/>
            <person name="Hwang W.M."/>
            <person name="Kang K."/>
            <person name="Ahn T.-Y."/>
        </authorList>
    </citation>
    <scope>NUCLEOTIDE SEQUENCE [LARGE SCALE GENOMIC DNA]</scope>
    <source>
        <strain evidence="3">SH35</strain>
    </source>
</reference>
<dbReference type="Pfam" id="PF00534">
    <property type="entry name" value="Glycos_transf_1"/>
    <property type="match status" value="1"/>
</dbReference>
<evidence type="ECO:0000313" key="2">
    <source>
        <dbReference type="EMBL" id="AVR45272.1"/>
    </source>
</evidence>
<dbReference type="AlphaFoldDB" id="A0A2R3Z4Y2"/>
<keyword evidence="3" id="KW-1185">Reference proteome</keyword>
<proteinExistence type="predicted"/>
<evidence type="ECO:0000259" key="1">
    <source>
        <dbReference type="Pfam" id="PF00534"/>
    </source>
</evidence>
<dbReference type="CDD" id="cd03801">
    <property type="entry name" value="GT4_PimA-like"/>
    <property type="match status" value="1"/>
</dbReference>
<dbReference type="EMBL" id="CP028136">
    <property type="protein sequence ID" value="AVR45272.1"/>
    <property type="molecule type" value="Genomic_DNA"/>
</dbReference>
<dbReference type="InterPro" id="IPR001296">
    <property type="entry name" value="Glyco_trans_1"/>
</dbReference>
<dbReference type="Proteomes" id="UP000241507">
    <property type="component" value="Chromosome"/>
</dbReference>
<dbReference type="RefSeq" id="WP_107012050.1">
    <property type="nucleotide sequence ID" value="NZ_CP028136.1"/>
</dbReference>
<dbReference type="GO" id="GO:0016757">
    <property type="term" value="F:glycosyltransferase activity"/>
    <property type="evidence" value="ECO:0007669"/>
    <property type="project" value="InterPro"/>
</dbReference>
<evidence type="ECO:0000313" key="3">
    <source>
        <dbReference type="Proteomes" id="UP000241507"/>
    </source>
</evidence>